<dbReference type="Proteomes" id="UP000183809">
    <property type="component" value="Unassembled WGS sequence"/>
</dbReference>
<accession>A0A1J9RG58</accession>
<dbReference type="EMBL" id="MNUE01000003">
    <property type="protein sequence ID" value="OJD39066.1"/>
    <property type="molecule type" value="Genomic_DNA"/>
</dbReference>
<feature type="compositionally biased region" description="Low complexity" evidence="1">
    <location>
        <begin position="91"/>
        <end position="101"/>
    </location>
</feature>
<evidence type="ECO:0000313" key="3">
    <source>
        <dbReference type="Proteomes" id="UP000183809"/>
    </source>
</evidence>
<protein>
    <submittedName>
        <fullName evidence="2">Uncharacterized protein</fullName>
    </submittedName>
</protein>
<comment type="caution">
    <text evidence="2">The sequence shown here is derived from an EMBL/GenBank/DDBJ whole genome shotgun (WGS) entry which is preliminary data.</text>
</comment>
<gene>
    <name evidence="2" type="ORF">BKCO1_3000108</name>
</gene>
<feature type="region of interest" description="Disordered" evidence="1">
    <location>
        <begin position="67"/>
        <end position="101"/>
    </location>
</feature>
<feature type="compositionally biased region" description="Acidic residues" evidence="1">
    <location>
        <begin position="69"/>
        <end position="80"/>
    </location>
</feature>
<dbReference type="AlphaFoldDB" id="A0A1J9RG58"/>
<proteinExistence type="predicted"/>
<dbReference type="GeneID" id="31014256"/>
<dbReference type="RefSeq" id="XP_020134677.1">
    <property type="nucleotide sequence ID" value="XM_020273995.1"/>
</dbReference>
<name>A0A1J9RG58_9PEZI</name>
<feature type="compositionally biased region" description="Basic and acidic residues" evidence="1">
    <location>
        <begin position="81"/>
        <end position="90"/>
    </location>
</feature>
<evidence type="ECO:0000313" key="2">
    <source>
        <dbReference type="EMBL" id="OJD39066.1"/>
    </source>
</evidence>
<organism evidence="2 3">
    <name type="scientific">Diplodia corticola</name>
    <dbReference type="NCBI Taxonomy" id="236234"/>
    <lineage>
        <taxon>Eukaryota</taxon>
        <taxon>Fungi</taxon>
        <taxon>Dikarya</taxon>
        <taxon>Ascomycota</taxon>
        <taxon>Pezizomycotina</taxon>
        <taxon>Dothideomycetes</taxon>
        <taxon>Dothideomycetes incertae sedis</taxon>
        <taxon>Botryosphaeriales</taxon>
        <taxon>Botryosphaeriaceae</taxon>
        <taxon>Diplodia</taxon>
    </lineage>
</organism>
<sequence length="301" mass="33397">MIAERDSSPELERNSIDMAAYSESDLGTEDFDLGRHVATVLTETFERQRLEEERFEQLLRREWLRHSSDDDDDDDDDDSPDPDHLPDDRGATLSSATTAAAQAPSTTAAAALFTSLSDFGTDTDKTMFELVVALDEYARVLSRVDALYDQIPTLLPDDRVSDATRLRVDALLAASEGVLEAGGRAVEHAVGGPDVLGGLVVRAEAEAEVDGGVPPVVRRRVKSEKLHQSWVAGKKKKRRDRKKRTGVTSIGEVVRDRSNEGEIEEMRGRGRGEHRQKVVARYKVRVEEERFDFPQGEGGHL</sequence>
<keyword evidence="3" id="KW-1185">Reference proteome</keyword>
<evidence type="ECO:0000256" key="1">
    <source>
        <dbReference type="SAM" id="MobiDB-lite"/>
    </source>
</evidence>
<reference evidence="2 3" key="1">
    <citation type="submission" date="2016-10" db="EMBL/GenBank/DDBJ databases">
        <title>Proteomics and genomics reveal pathogen-plant mechanisms compatible with a hemibiotrophic lifestyle of Diplodia corticola.</title>
        <authorList>
            <person name="Fernandes I."/>
            <person name="De Jonge R."/>
            <person name="Van De Peer Y."/>
            <person name="Devreese B."/>
            <person name="Alves A."/>
            <person name="Esteves A.C."/>
        </authorList>
    </citation>
    <scope>NUCLEOTIDE SEQUENCE [LARGE SCALE GENOMIC DNA]</scope>
    <source>
        <strain evidence="2 3">CBS 112549</strain>
    </source>
</reference>